<proteinExistence type="predicted"/>
<gene>
    <name evidence="1" type="primary">11</name>
    <name evidence="1" type="ORF">SEA_EMALYN_11</name>
</gene>
<reference evidence="2" key="1">
    <citation type="submission" date="2016-03" db="EMBL/GenBank/DDBJ databases">
        <authorList>
            <person name="Ploux O."/>
        </authorList>
    </citation>
    <scope>NUCLEOTIDE SEQUENCE [LARGE SCALE GENOMIC DNA]</scope>
</reference>
<evidence type="ECO:0000313" key="1">
    <source>
        <dbReference type="EMBL" id="AMS03580.1"/>
    </source>
</evidence>
<organism evidence="1 2">
    <name type="scientific">Gordonia phage Emalyn</name>
    <dbReference type="NCBI Taxonomy" id="1821552"/>
    <lineage>
        <taxon>Viruses</taxon>
        <taxon>Duplodnaviria</taxon>
        <taxon>Heunggongvirae</taxon>
        <taxon>Uroviricota</taxon>
        <taxon>Caudoviricetes</taxon>
        <taxon>Emalynvirus</taxon>
        <taxon>Emalynvirus emalyn</taxon>
    </lineage>
</organism>
<dbReference type="OrthoDB" id="12193at10239"/>
<name>A0A142KBU7_9CAUD</name>
<dbReference type="KEGG" id="vg:29123866"/>
<dbReference type="GeneID" id="29123866"/>
<evidence type="ECO:0000313" key="2">
    <source>
        <dbReference type="Proteomes" id="UP000204189"/>
    </source>
</evidence>
<accession>A0A142KBU7</accession>
<protein>
    <submittedName>
        <fullName evidence="1">Tail terminator</fullName>
    </submittedName>
</protein>
<keyword evidence="2" id="KW-1185">Reference proteome</keyword>
<dbReference type="EMBL" id="KU963260">
    <property type="protein sequence ID" value="AMS03580.1"/>
    <property type="molecule type" value="Genomic_DNA"/>
</dbReference>
<sequence>MLGVSERAPLPPALLSMIELLKELNPALSVSQDRPKSRPQSFIVVDLVGGSEDDTGTLAEPVFAIQCYATNTGDAERLCGVVLAQCKSSQFKLNGDTQFRGWRTESIPVPFPDPLVADRRRWQFTGAFGISNRKKG</sequence>
<dbReference type="RefSeq" id="YP_009301452.1">
    <property type="nucleotide sequence ID" value="NC_031234.1"/>
</dbReference>
<dbReference type="Proteomes" id="UP000204189">
    <property type="component" value="Segment"/>
</dbReference>